<protein>
    <submittedName>
        <fullName evidence="6">Recombinase family protein</fullName>
    </submittedName>
</protein>
<dbReference type="PANTHER" id="PTHR30461:SF2">
    <property type="entry name" value="SERINE RECOMBINASE PINE-RELATED"/>
    <property type="match status" value="1"/>
</dbReference>
<dbReference type="Gene3D" id="3.40.50.1390">
    <property type="entry name" value="Resolvase, N-terminal catalytic domain"/>
    <property type="match status" value="1"/>
</dbReference>
<proteinExistence type="predicted"/>
<comment type="caution">
    <text evidence="6">The sequence shown here is derived from an EMBL/GenBank/DDBJ whole genome shotgun (WGS) entry which is preliminary data.</text>
</comment>
<dbReference type="InterPro" id="IPR050639">
    <property type="entry name" value="SSR_resolvase"/>
</dbReference>
<dbReference type="InterPro" id="IPR006119">
    <property type="entry name" value="Resolv_N"/>
</dbReference>
<dbReference type="PROSITE" id="PS00398">
    <property type="entry name" value="RECOMBINASES_2"/>
    <property type="match status" value="1"/>
</dbReference>
<feature type="domain" description="Resolvase/invertase-type recombinase catalytic" evidence="5">
    <location>
        <begin position="1"/>
        <end position="89"/>
    </location>
</feature>
<dbReference type="GO" id="GO:0003677">
    <property type="term" value="F:DNA binding"/>
    <property type="evidence" value="ECO:0007669"/>
    <property type="project" value="UniProtKB-KW"/>
</dbReference>
<feature type="active site" description="O-(5'-phospho-DNA)-serine intermediate" evidence="4">
    <location>
        <position position="1"/>
    </location>
</feature>
<evidence type="ECO:0000256" key="2">
    <source>
        <dbReference type="ARBA" id="ARBA00023125"/>
    </source>
</evidence>
<dbReference type="GO" id="GO:0006310">
    <property type="term" value="P:DNA recombination"/>
    <property type="evidence" value="ECO:0007669"/>
    <property type="project" value="UniProtKB-KW"/>
</dbReference>
<dbReference type="GO" id="GO:0015074">
    <property type="term" value="P:DNA integration"/>
    <property type="evidence" value="ECO:0007669"/>
    <property type="project" value="UniProtKB-KW"/>
</dbReference>
<evidence type="ECO:0000256" key="3">
    <source>
        <dbReference type="ARBA" id="ARBA00023172"/>
    </source>
</evidence>
<evidence type="ECO:0000256" key="1">
    <source>
        <dbReference type="ARBA" id="ARBA00022908"/>
    </source>
</evidence>
<feature type="non-terminal residue" evidence="6">
    <location>
        <position position="1"/>
    </location>
</feature>
<keyword evidence="2" id="KW-0238">DNA-binding</keyword>
<keyword evidence="1" id="KW-0229">DNA integration</keyword>
<dbReference type="PANTHER" id="PTHR30461">
    <property type="entry name" value="DNA-INVERTASE FROM LAMBDOID PROPHAGE"/>
    <property type="match status" value="1"/>
</dbReference>
<name>A0ABD5DEN2_ACIBA</name>
<feature type="non-terminal residue" evidence="6">
    <location>
        <position position="89"/>
    </location>
</feature>
<reference evidence="6" key="1">
    <citation type="submission" date="2019-07" db="EMBL/GenBank/DDBJ databases">
        <title>Biological characteristics of mucoid Acinetobacter baumannii from a general hospital in China.</title>
        <authorList>
            <person name="Hua X."/>
            <person name="Yu Y."/>
        </authorList>
    </citation>
    <scope>NUCLEOTIDE SEQUENCE [LARGE SCALE GENOMIC DNA]</scope>
    <source>
        <strain evidence="6">N41</strain>
    </source>
</reference>
<dbReference type="PROSITE" id="PS51736">
    <property type="entry name" value="RECOMBINASES_3"/>
    <property type="match status" value="1"/>
</dbReference>
<dbReference type="SUPFAM" id="SSF53041">
    <property type="entry name" value="Resolvase-like"/>
    <property type="match status" value="1"/>
</dbReference>
<dbReference type="InterPro" id="IPR006118">
    <property type="entry name" value="Recombinase_CS"/>
</dbReference>
<evidence type="ECO:0000313" key="6">
    <source>
        <dbReference type="EMBL" id="MDR8263599.1"/>
    </source>
</evidence>
<organism evidence="6">
    <name type="scientific">Acinetobacter baumannii</name>
    <dbReference type="NCBI Taxonomy" id="470"/>
    <lineage>
        <taxon>Bacteria</taxon>
        <taxon>Pseudomonadati</taxon>
        <taxon>Pseudomonadota</taxon>
        <taxon>Gammaproteobacteria</taxon>
        <taxon>Moraxellales</taxon>
        <taxon>Moraxellaceae</taxon>
        <taxon>Acinetobacter</taxon>
        <taxon>Acinetobacter calcoaceticus/baumannii complex</taxon>
    </lineage>
</organism>
<sequence length="89" mass="9905">STLEQNTENQRREIEAAGFTVKSQRLIEEHISGSVAASERPGFTRLLDRMENGDVLIVTKLDRLGRNAMDVRKTVEQLAASGIRVHCLA</sequence>
<gene>
    <name evidence="6" type="ORF">FPK87_24570</name>
</gene>
<dbReference type="SMART" id="SM00857">
    <property type="entry name" value="Resolvase"/>
    <property type="match status" value="1"/>
</dbReference>
<evidence type="ECO:0000256" key="4">
    <source>
        <dbReference type="PIRSR" id="PIRSR606118-50"/>
    </source>
</evidence>
<dbReference type="CDD" id="cd03768">
    <property type="entry name" value="SR_ResInv"/>
    <property type="match status" value="1"/>
</dbReference>
<dbReference type="InterPro" id="IPR036162">
    <property type="entry name" value="Resolvase-like_N_sf"/>
</dbReference>
<dbReference type="AlphaFoldDB" id="A0ABD5DEN2"/>
<dbReference type="EMBL" id="VMBB01000898">
    <property type="protein sequence ID" value="MDR8263599.1"/>
    <property type="molecule type" value="Genomic_DNA"/>
</dbReference>
<evidence type="ECO:0000259" key="5">
    <source>
        <dbReference type="PROSITE" id="PS51736"/>
    </source>
</evidence>
<dbReference type="Pfam" id="PF00239">
    <property type="entry name" value="Resolvase"/>
    <property type="match status" value="1"/>
</dbReference>
<keyword evidence="3" id="KW-0233">DNA recombination</keyword>
<accession>A0ABD5DEN2</accession>